<proteinExistence type="predicted"/>
<evidence type="ECO:0000313" key="2">
    <source>
        <dbReference type="Proteomes" id="UP001266305"/>
    </source>
</evidence>
<keyword evidence="2" id="KW-1185">Reference proteome</keyword>
<keyword evidence="1" id="KW-0689">Ribosomal protein</keyword>
<dbReference type="GO" id="GO:0005840">
    <property type="term" value="C:ribosome"/>
    <property type="evidence" value="ECO:0007669"/>
    <property type="project" value="UniProtKB-KW"/>
</dbReference>
<comment type="caution">
    <text evidence="1">The sequence shown here is derived from an EMBL/GenBank/DDBJ whole genome shotgun (WGS) entry which is preliminary data.</text>
</comment>
<keyword evidence="1" id="KW-0687">Ribonucleoprotein</keyword>
<reference evidence="1 2" key="1">
    <citation type="submission" date="2023-05" db="EMBL/GenBank/DDBJ databases">
        <title>B98-5 Cell Line De Novo Hybrid Assembly: An Optical Mapping Approach.</title>
        <authorList>
            <person name="Kananen K."/>
            <person name="Auerbach J.A."/>
            <person name="Kautto E."/>
            <person name="Blachly J.S."/>
        </authorList>
    </citation>
    <scope>NUCLEOTIDE SEQUENCE [LARGE SCALE GENOMIC DNA]</scope>
    <source>
        <strain evidence="1">B95-8</strain>
        <tissue evidence="1">Cell line</tissue>
    </source>
</reference>
<evidence type="ECO:0000313" key="1">
    <source>
        <dbReference type="EMBL" id="KAK2082880.1"/>
    </source>
</evidence>
<gene>
    <name evidence="1" type="primary">RPL29_42</name>
    <name evidence="1" type="ORF">P7K49_038116</name>
</gene>
<protein>
    <submittedName>
        <fullName evidence="1">60S ribosomal protein L29</fullName>
    </submittedName>
</protein>
<dbReference type="Proteomes" id="UP001266305">
    <property type="component" value="Unassembled WGS sequence"/>
</dbReference>
<name>A0ABQ9TDR7_SAGOE</name>
<accession>A0ABQ9TDR7</accession>
<sequence>MYFTMKHNKKGLKKMQAHNAKAMSARAKAIRALIKPKEIKPEIPKGVSCKLDQIAYIAHPKFGKRACPRIAKGLRPCCPNAKAKDQTKAQAAAPASFSAQVPKGAQVPYKGFRIEISVCQHEDRRTGATDQAHPHHPGCCLHGAAVLLCYLYK</sequence>
<organism evidence="1 2">
    <name type="scientific">Saguinus oedipus</name>
    <name type="common">Cotton-top tamarin</name>
    <name type="synonym">Oedipomidas oedipus</name>
    <dbReference type="NCBI Taxonomy" id="9490"/>
    <lineage>
        <taxon>Eukaryota</taxon>
        <taxon>Metazoa</taxon>
        <taxon>Chordata</taxon>
        <taxon>Craniata</taxon>
        <taxon>Vertebrata</taxon>
        <taxon>Euteleostomi</taxon>
        <taxon>Mammalia</taxon>
        <taxon>Eutheria</taxon>
        <taxon>Euarchontoglires</taxon>
        <taxon>Primates</taxon>
        <taxon>Haplorrhini</taxon>
        <taxon>Platyrrhini</taxon>
        <taxon>Cebidae</taxon>
        <taxon>Callitrichinae</taxon>
        <taxon>Saguinus</taxon>
    </lineage>
</organism>
<dbReference type="EMBL" id="JASSZA010000023">
    <property type="protein sequence ID" value="KAK2082880.1"/>
    <property type="molecule type" value="Genomic_DNA"/>
</dbReference>